<comment type="caution">
    <text evidence="4">The sequence shown here is derived from an EMBL/GenBank/DDBJ whole genome shotgun (WGS) entry which is preliminary data.</text>
</comment>
<dbReference type="GO" id="GO:0032511">
    <property type="term" value="P:late endosome to vacuole transport via multivesicular body sorting pathway"/>
    <property type="evidence" value="ECO:0007669"/>
    <property type="project" value="TreeGrafter"/>
</dbReference>
<reference evidence="4" key="1">
    <citation type="submission" date="2021-03" db="EMBL/GenBank/DDBJ databases">
        <authorList>
            <person name="Bekaert M."/>
        </authorList>
    </citation>
    <scope>NUCLEOTIDE SEQUENCE</scope>
</reference>
<dbReference type="Gene3D" id="6.10.140.1230">
    <property type="match status" value="1"/>
</dbReference>
<feature type="compositionally biased region" description="Polar residues" evidence="3">
    <location>
        <begin position="381"/>
        <end position="412"/>
    </location>
</feature>
<evidence type="ECO:0000256" key="3">
    <source>
        <dbReference type="SAM" id="MobiDB-lite"/>
    </source>
</evidence>
<evidence type="ECO:0000313" key="5">
    <source>
        <dbReference type="Proteomes" id="UP000683360"/>
    </source>
</evidence>
<evidence type="ECO:0000313" key="4">
    <source>
        <dbReference type="EMBL" id="CAG2218489.1"/>
    </source>
</evidence>
<evidence type="ECO:0000256" key="2">
    <source>
        <dbReference type="SAM" id="Coils"/>
    </source>
</evidence>
<dbReference type="Pfam" id="PF25880">
    <property type="entry name" value="WHD_CHMP7_1st"/>
    <property type="match status" value="1"/>
</dbReference>
<feature type="region of interest" description="Disordered" evidence="3">
    <location>
        <begin position="381"/>
        <end position="417"/>
    </location>
</feature>
<sequence length="452" mass="51105">MSFWSQLILEESRCSLTSIIDLNSLQIKFSRNGKVPLCLDVVLEDLLRSNTIKMLSNSGSSPVKQRPSWLTWGYDTFLKTPVKWGINYMSSSQTESKDTKYIVIEVLHKKCDQIVQDHQCGLYCEVTDSVIEYSQLWKKKELVKQRKVTVHHENTHTIIKFVNKGDKTVKPVSKRDMEIFRIKMTRDMLTDKIDSLTSDIDKLKKEAIRMKKTSKTQALRCLRQKRIIESRIDKLTGSLDILDNILNQISHSVSDEMVVKALESGNHVLKSLTGKTSTDHIANVMDELAEVLEQQAEIQDQISSGPSGLDISREELEAELEDIMRDEIKEKDSELLIDDIISGLTDLHLPKVPSASIDQPVSPLQTPEKVGGISTFVSPQKFSITPRTSPQKLPSPNRTPEHQQISQSNLYKQSPMVDGINTGELDLSLELPDVPTFTPYADINKKEACLDS</sequence>
<dbReference type="AlphaFoldDB" id="A0A8S3SFG3"/>
<dbReference type="InterPro" id="IPR005024">
    <property type="entry name" value="Snf7_fam"/>
</dbReference>
<comment type="similarity">
    <text evidence="1">Belongs to the SNF7 family.</text>
</comment>
<gene>
    <name evidence="4" type="ORF">MEDL_32023</name>
</gene>
<dbReference type="EMBL" id="CAJPWZ010001599">
    <property type="protein sequence ID" value="CAG2218489.1"/>
    <property type="molecule type" value="Genomic_DNA"/>
</dbReference>
<protein>
    <submittedName>
        <fullName evidence="4">CHMP7</fullName>
    </submittedName>
</protein>
<dbReference type="GO" id="GO:0009898">
    <property type="term" value="C:cytoplasmic side of plasma membrane"/>
    <property type="evidence" value="ECO:0007669"/>
    <property type="project" value="TreeGrafter"/>
</dbReference>
<name>A0A8S3SFG3_MYTED</name>
<organism evidence="4 5">
    <name type="scientific">Mytilus edulis</name>
    <name type="common">Blue mussel</name>
    <dbReference type="NCBI Taxonomy" id="6550"/>
    <lineage>
        <taxon>Eukaryota</taxon>
        <taxon>Metazoa</taxon>
        <taxon>Spiralia</taxon>
        <taxon>Lophotrochozoa</taxon>
        <taxon>Mollusca</taxon>
        <taxon>Bivalvia</taxon>
        <taxon>Autobranchia</taxon>
        <taxon>Pteriomorphia</taxon>
        <taxon>Mytilida</taxon>
        <taxon>Mytiloidea</taxon>
        <taxon>Mytilidae</taxon>
        <taxon>Mytilinae</taxon>
        <taxon>Mytilus</taxon>
    </lineage>
</organism>
<feature type="coiled-coil region" evidence="2">
    <location>
        <begin position="281"/>
        <end position="333"/>
    </location>
</feature>
<dbReference type="Pfam" id="PF03357">
    <property type="entry name" value="Snf7"/>
    <property type="match status" value="1"/>
</dbReference>
<dbReference type="PANTHER" id="PTHR22761:SF21">
    <property type="entry name" value="CHARGED MULTIVESICULAR BODY PROTEIN 7"/>
    <property type="match status" value="1"/>
</dbReference>
<dbReference type="GO" id="GO:0005771">
    <property type="term" value="C:multivesicular body"/>
    <property type="evidence" value="ECO:0007669"/>
    <property type="project" value="TreeGrafter"/>
</dbReference>
<keyword evidence="5" id="KW-1185">Reference proteome</keyword>
<accession>A0A8S3SFG3</accession>
<dbReference type="GO" id="GO:0006900">
    <property type="term" value="P:vesicle budding from membrane"/>
    <property type="evidence" value="ECO:0007669"/>
    <property type="project" value="TreeGrafter"/>
</dbReference>
<keyword evidence="2" id="KW-0175">Coiled coil</keyword>
<proteinExistence type="inferred from homology"/>
<dbReference type="GO" id="GO:0000815">
    <property type="term" value="C:ESCRT III complex"/>
    <property type="evidence" value="ECO:0007669"/>
    <property type="project" value="TreeGrafter"/>
</dbReference>
<dbReference type="Proteomes" id="UP000683360">
    <property type="component" value="Unassembled WGS sequence"/>
</dbReference>
<evidence type="ECO:0000256" key="1">
    <source>
        <dbReference type="ARBA" id="ARBA00006190"/>
    </source>
</evidence>
<feature type="coiled-coil region" evidence="2">
    <location>
        <begin position="186"/>
        <end position="213"/>
    </location>
</feature>
<dbReference type="PANTHER" id="PTHR22761">
    <property type="entry name" value="CHARGED MULTIVESICULAR BODY PROTEIN"/>
    <property type="match status" value="1"/>
</dbReference>
<dbReference type="OrthoDB" id="10250120at2759"/>